<dbReference type="EMBL" id="JAATIP010000014">
    <property type="protein sequence ID" value="KAF4393561.1"/>
    <property type="molecule type" value="Genomic_DNA"/>
</dbReference>
<proteinExistence type="predicted"/>
<dbReference type="Proteomes" id="UP000525078">
    <property type="component" value="Unassembled WGS sequence"/>
</dbReference>
<dbReference type="PANTHER" id="PTHR33883:SF7">
    <property type="entry name" value="OS04G0521600 PROTEIN"/>
    <property type="match status" value="1"/>
</dbReference>
<gene>
    <name evidence="2" type="ORF">F8388_023365</name>
</gene>
<reference evidence="2 3" key="1">
    <citation type="journal article" date="2020" name="bioRxiv">
        <title>Sequence and annotation of 42 cannabis genomes reveals extensive copy number variation in cannabinoid synthesis and pathogen resistance genes.</title>
        <authorList>
            <person name="Mckernan K.J."/>
            <person name="Helbert Y."/>
            <person name="Kane L.T."/>
            <person name="Ebling H."/>
            <person name="Zhang L."/>
            <person name="Liu B."/>
            <person name="Eaton Z."/>
            <person name="Mclaughlin S."/>
            <person name="Kingan S."/>
            <person name="Baybayan P."/>
            <person name="Concepcion G."/>
            <person name="Jordan M."/>
            <person name="Riva A."/>
            <person name="Barbazuk W."/>
            <person name="Harkins T."/>
        </authorList>
    </citation>
    <scope>NUCLEOTIDE SEQUENCE [LARGE SCALE GENOMIC DNA]</scope>
    <source>
        <strain evidence="3">cv. Jamaican Lion 4</strain>
        <tissue evidence="2">Leaf</tissue>
    </source>
</reference>
<dbReference type="AlphaFoldDB" id="A0A7J6HF85"/>
<evidence type="ECO:0000313" key="2">
    <source>
        <dbReference type="EMBL" id="KAF4393561.1"/>
    </source>
</evidence>
<organism evidence="2 3">
    <name type="scientific">Cannabis sativa</name>
    <name type="common">Hemp</name>
    <name type="synonym">Marijuana</name>
    <dbReference type="NCBI Taxonomy" id="3483"/>
    <lineage>
        <taxon>Eukaryota</taxon>
        <taxon>Viridiplantae</taxon>
        <taxon>Streptophyta</taxon>
        <taxon>Embryophyta</taxon>
        <taxon>Tracheophyta</taxon>
        <taxon>Spermatophyta</taxon>
        <taxon>Magnoliopsida</taxon>
        <taxon>eudicotyledons</taxon>
        <taxon>Gunneridae</taxon>
        <taxon>Pentapetalae</taxon>
        <taxon>rosids</taxon>
        <taxon>fabids</taxon>
        <taxon>Rosales</taxon>
        <taxon>Cannabaceae</taxon>
        <taxon>Cannabis</taxon>
    </lineage>
</organism>
<dbReference type="PANTHER" id="PTHR33883">
    <property type="entry name" value="WPP DOMAIN-ASSOCIATED PROTEIN"/>
    <property type="match status" value="1"/>
</dbReference>
<name>A0A7J6HF85_CANSA</name>
<keyword evidence="1" id="KW-0175">Coiled coil</keyword>
<evidence type="ECO:0000313" key="3">
    <source>
        <dbReference type="Proteomes" id="UP000525078"/>
    </source>
</evidence>
<comment type="caution">
    <text evidence="2">The sequence shown here is derived from an EMBL/GenBank/DDBJ whole genome shotgun (WGS) entry which is preliminary data.</text>
</comment>
<protein>
    <recommendedName>
        <fullName evidence="4">WPP domain-associated protein</fullName>
    </recommendedName>
</protein>
<evidence type="ECO:0008006" key="4">
    <source>
        <dbReference type="Google" id="ProtNLM"/>
    </source>
</evidence>
<dbReference type="InterPro" id="IPR037490">
    <property type="entry name" value="WAP"/>
</dbReference>
<sequence length="999" mass="116774">MEKNHDRNLTSRSSRLGRSSETGGYMLILRERFMMSIEICADFMFPSALDSSLSPFVLYQYDGLVGGELDMALDSYDSVVDGFLGCIRRLIYNQTTHVDIDGVIKLLPSDESESIEHQKKRKRSKKRKKLWRKPIMIPFTEQMDEFFGGMAGRFRVSITDSTMMRIVHRAMNKAHKRVKSKEGVIERLNEISKFYELAVMQLEGCIKFVQEEPDIFILESNSEEDVLAGLAEIRDRLRGRLSESEMAIREKDRELTERLDSELKLRQALEVKEKELVSLRAKLKLEKTKSEGVEDREGEFCELKNSVDQQVWNIRQKLEPDQCNELDESIDNEKVEQMGSDIDMLKETLDLAFGKMRNAITLSEVPIEQQWRWGIEKDTVFILLKGIMQDFQETSDLALLSQENQLPNKFNFGEAEELNLLKRELMREKAYSSCKKGTEPVTLNKRVQEIIEKLENFIEWSADMGKYFNDHRDINGEKSLSRKRFLNFNTNDIDKLPNQMGRRELQLEELSLKTNIIEETYIILLKGLLKEFNTKLYIYDFQSLIWEDLSKDLVAEMTNYWNVKIETNNVDSQIREEMHFIIFNKVIEDCISSFNLKLVELNNVRSENICLKESAFIEKLDRDIQTLIFREMLKEMNKTIECYDSEILVREEIYDIVFDETTKSIFDSVNSALHKFEQVKLVESSIQEDVCMDFIRETIKQWKMELDSHNTQSLLREEIHQFVIIEAMKDAFSLSKQVDSCNEDKLSKCIFCEDKLRKCKQLTSHENISSKVDLLLHCLEEEENLTRSIHSEIKKNNPDIGLESEIFGRKNKFSSVNRKLVKSLHQLAKNKETLGKMVSSLSLLSVSLEGSNHLQDNESAIDQEEEDPFEKFAVLPILGFFQDMMEEFQNRIRKKFEVNILRLEQINHHLDPLVDTVSSLREKESLYKKAFTTRCQNLHKAEIEVDLLGDQVDMLLGLLQKTYKTLNHYSSVLQCYPEVLELMQMIRKEIYGVIHAPKY</sequence>
<feature type="coiled-coil region" evidence="1">
    <location>
        <begin position="234"/>
        <end position="289"/>
    </location>
</feature>
<evidence type="ECO:0000256" key="1">
    <source>
        <dbReference type="SAM" id="Coils"/>
    </source>
</evidence>
<accession>A0A7J6HF85</accession>